<reference evidence="2" key="1">
    <citation type="journal article" date="2022" name="bioRxiv">
        <title>Sequencing and chromosome-scale assembly of the giantPleurodeles waltlgenome.</title>
        <authorList>
            <person name="Brown T."/>
            <person name="Elewa A."/>
            <person name="Iarovenko S."/>
            <person name="Subramanian E."/>
            <person name="Araus A.J."/>
            <person name="Petzold A."/>
            <person name="Susuki M."/>
            <person name="Suzuki K.-i.T."/>
            <person name="Hayashi T."/>
            <person name="Toyoda A."/>
            <person name="Oliveira C."/>
            <person name="Osipova E."/>
            <person name="Leigh N.D."/>
            <person name="Simon A."/>
            <person name="Yun M.H."/>
        </authorList>
    </citation>
    <scope>NUCLEOTIDE SEQUENCE</scope>
    <source>
        <strain evidence="2">20211129_DDA</strain>
        <tissue evidence="2">Liver</tissue>
    </source>
</reference>
<comment type="caution">
    <text evidence="2">The sequence shown here is derived from an EMBL/GenBank/DDBJ whole genome shotgun (WGS) entry which is preliminary data.</text>
</comment>
<keyword evidence="3" id="KW-1185">Reference proteome</keyword>
<evidence type="ECO:0000256" key="1">
    <source>
        <dbReference type="SAM" id="MobiDB-lite"/>
    </source>
</evidence>
<protein>
    <submittedName>
        <fullName evidence="2">Uncharacterized protein</fullName>
    </submittedName>
</protein>
<dbReference type="Proteomes" id="UP001066276">
    <property type="component" value="Chromosome 2_1"/>
</dbReference>
<proteinExistence type="predicted"/>
<accession>A0AAV7VHV7</accession>
<sequence length="146" mass="16081">MAATEFQWKADFSAPDVWGNVTQLFLTAAALSGVGEMMVESEDPGAGSREDYAVGEEGAASDLRNWRDKDSATRNGGWRPQEAKSRPERHAPMETSDRFIVRESSSPREQENAEDPYATTLEGCGFRQVQGHMGFRFGGGSLKCRD</sequence>
<evidence type="ECO:0000313" key="3">
    <source>
        <dbReference type="Proteomes" id="UP001066276"/>
    </source>
</evidence>
<feature type="region of interest" description="Disordered" evidence="1">
    <location>
        <begin position="38"/>
        <end position="117"/>
    </location>
</feature>
<gene>
    <name evidence="2" type="ORF">NDU88_004729</name>
</gene>
<organism evidence="2 3">
    <name type="scientific">Pleurodeles waltl</name>
    <name type="common">Iberian ribbed newt</name>
    <dbReference type="NCBI Taxonomy" id="8319"/>
    <lineage>
        <taxon>Eukaryota</taxon>
        <taxon>Metazoa</taxon>
        <taxon>Chordata</taxon>
        <taxon>Craniata</taxon>
        <taxon>Vertebrata</taxon>
        <taxon>Euteleostomi</taxon>
        <taxon>Amphibia</taxon>
        <taxon>Batrachia</taxon>
        <taxon>Caudata</taxon>
        <taxon>Salamandroidea</taxon>
        <taxon>Salamandridae</taxon>
        <taxon>Pleurodelinae</taxon>
        <taxon>Pleurodeles</taxon>
    </lineage>
</organism>
<dbReference type="EMBL" id="JANPWB010000003">
    <property type="protein sequence ID" value="KAJ1200908.1"/>
    <property type="molecule type" value="Genomic_DNA"/>
</dbReference>
<name>A0AAV7VHV7_PLEWA</name>
<dbReference type="AlphaFoldDB" id="A0AAV7VHV7"/>
<feature type="compositionally biased region" description="Basic and acidic residues" evidence="1">
    <location>
        <begin position="81"/>
        <end position="111"/>
    </location>
</feature>
<evidence type="ECO:0000313" key="2">
    <source>
        <dbReference type="EMBL" id="KAJ1200908.1"/>
    </source>
</evidence>